<evidence type="ECO:0000256" key="5">
    <source>
        <dbReference type="ARBA" id="ARBA00022723"/>
    </source>
</evidence>
<reference evidence="9" key="1">
    <citation type="journal article" date="2023" name="G3 (Bethesda)">
        <title>Whole genome assembly and annotation of the endangered Caribbean coral Acropora cervicornis.</title>
        <authorList>
            <person name="Selwyn J.D."/>
            <person name="Vollmer S.V."/>
        </authorList>
    </citation>
    <scope>NUCLEOTIDE SEQUENCE</scope>
    <source>
        <strain evidence="9">K2</strain>
    </source>
</reference>
<dbReference type="GO" id="GO:0016055">
    <property type="term" value="P:Wnt signaling pathway"/>
    <property type="evidence" value="ECO:0007669"/>
    <property type="project" value="UniProtKB-UniRule"/>
</dbReference>
<dbReference type="PANTHER" id="PTHR22611">
    <property type="entry name" value="PROTEIN NAKED CUTICLE"/>
    <property type="match status" value="1"/>
</dbReference>
<dbReference type="Gene3D" id="1.10.238.10">
    <property type="entry name" value="EF-hand"/>
    <property type="match status" value="1"/>
</dbReference>
<evidence type="ECO:0000313" key="10">
    <source>
        <dbReference type="Proteomes" id="UP001249851"/>
    </source>
</evidence>
<keyword evidence="3" id="KW-0963">Cytoplasm</keyword>
<dbReference type="GO" id="GO:0046872">
    <property type="term" value="F:metal ion binding"/>
    <property type="evidence" value="ECO:0007669"/>
    <property type="project" value="UniProtKB-KW"/>
</dbReference>
<keyword evidence="2 7" id="KW-1003">Cell membrane</keyword>
<dbReference type="PANTHER" id="PTHR22611:SF9">
    <property type="entry name" value="PROTEIN NAKED CUTICLE"/>
    <property type="match status" value="1"/>
</dbReference>
<keyword evidence="6" id="KW-0472">Membrane</keyword>
<feature type="region of interest" description="Disordered" evidence="8">
    <location>
        <begin position="309"/>
        <end position="329"/>
    </location>
</feature>
<comment type="subcellular location">
    <subcellularLocation>
        <location evidence="7">Cell membrane</location>
    </subcellularLocation>
    <subcellularLocation>
        <location evidence="7">Cytoplasm</location>
    </subcellularLocation>
</comment>
<dbReference type="EMBL" id="JARQWQ010000070">
    <property type="protein sequence ID" value="KAK2554352.1"/>
    <property type="molecule type" value="Genomic_DNA"/>
</dbReference>
<keyword evidence="4 7" id="KW-0879">Wnt signaling pathway</keyword>
<organism evidence="9 10">
    <name type="scientific">Acropora cervicornis</name>
    <name type="common">Staghorn coral</name>
    <dbReference type="NCBI Taxonomy" id="6130"/>
    <lineage>
        <taxon>Eukaryota</taxon>
        <taxon>Metazoa</taxon>
        <taxon>Cnidaria</taxon>
        <taxon>Anthozoa</taxon>
        <taxon>Hexacorallia</taxon>
        <taxon>Scleractinia</taxon>
        <taxon>Astrocoeniina</taxon>
        <taxon>Acroporidae</taxon>
        <taxon>Acropora</taxon>
    </lineage>
</organism>
<dbReference type="InterPro" id="IPR040140">
    <property type="entry name" value="Nkd-like"/>
</dbReference>
<feature type="compositionally biased region" description="Basic and acidic residues" evidence="8">
    <location>
        <begin position="284"/>
        <end position="296"/>
    </location>
</feature>
<dbReference type="GO" id="GO:0005737">
    <property type="term" value="C:cytoplasm"/>
    <property type="evidence" value="ECO:0007669"/>
    <property type="project" value="UniProtKB-SubCell"/>
</dbReference>
<gene>
    <name evidence="9" type="ORF">P5673_024050</name>
</gene>
<evidence type="ECO:0000313" key="9">
    <source>
        <dbReference type="EMBL" id="KAK2554352.1"/>
    </source>
</evidence>
<evidence type="ECO:0000256" key="1">
    <source>
        <dbReference type="ARBA" id="ARBA00007081"/>
    </source>
</evidence>
<proteinExistence type="inferred from homology"/>
<dbReference type="AlphaFoldDB" id="A0AAD9Q406"/>
<evidence type="ECO:0000256" key="4">
    <source>
        <dbReference type="ARBA" id="ARBA00022687"/>
    </source>
</evidence>
<accession>A0AAD9Q406</accession>
<comment type="similarity">
    <text evidence="1 7">Belongs to the NKD family.</text>
</comment>
<evidence type="ECO:0000256" key="2">
    <source>
        <dbReference type="ARBA" id="ARBA00022475"/>
    </source>
</evidence>
<protein>
    <recommendedName>
        <fullName evidence="7">Protein naked cuticle homolog</fullName>
    </recommendedName>
</protein>
<keyword evidence="5" id="KW-0479">Metal-binding</keyword>
<comment type="function">
    <text evidence="7">Cell autonomous antagonist of the canonical Wnt signaling pathway.</text>
</comment>
<keyword evidence="10" id="KW-1185">Reference proteome</keyword>
<reference evidence="9" key="2">
    <citation type="journal article" date="2023" name="Science">
        <title>Genomic signatures of disease resistance in endangered staghorn corals.</title>
        <authorList>
            <person name="Vollmer S.V."/>
            <person name="Selwyn J.D."/>
            <person name="Despard B.A."/>
            <person name="Roesel C.L."/>
        </authorList>
    </citation>
    <scope>NUCLEOTIDE SEQUENCE</scope>
    <source>
        <strain evidence="9">K2</strain>
    </source>
</reference>
<comment type="caution">
    <text evidence="9">The sequence shown here is derived from an EMBL/GenBank/DDBJ whole genome shotgun (WGS) entry which is preliminary data.</text>
</comment>
<name>A0AAD9Q406_ACRCE</name>
<evidence type="ECO:0000256" key="6">
    <source>
        <dbReference type="ARBA" id="ARBA00023136"/>
    </source>
</evidence>
<evidence type="ECO:0000256" key="3">
    <source>
        <dbReference type="ARBA" id="ARBA00022490"/>
    </source>
</evidence>
<dbReference type="Proteomes" id="UP001249851">
    <property type="component" value="Unassembled WGS sequence"/>
</dbReference>
<sequence>MGSRCSKEDRSFPAAWISREGPEGDCVVENDTINFALNLTEEPKERASCTADFTYKGYPVNLLNDGTCESEKELSKKYSYFDYPIEVVELPDEPDGKKYDVYFEREGQVEASTQTVPLHVTALSECGQSAKSTTSERQEWSYTLYDFEEQGHVTKEDLRNLVKSIYDVLGKNMNKAKGSQKDPVKKLCVRLSVSKERRRDETKRENQDCLLASRRIHGNVGKTRARRCLSAEREEGSMIVNPPSTDCLSQTRLQSSQFEPSQAENYLRHHRRTSSCKRCTLKQSSEKNLPKQDPRKLLNSVDSKGLYMYPKRMQTGPGECTPPTTDSDNMTRVREWINLGCDVYENADNEATEEHHRHKHKDHHYRECQPAACEGSLRRYPQYLDLATDHVTYPYHTDSLSFEFTNVSQRLPGHHKHSENHQCKRHCFKDRDDSKCHERRQPIIHRHEHHHHHSHHHYHHYVS</sequence>
<dbReference type="GO" id="GO:0090090">
    <property type="term" value="P:negative regulation of canonical Wnt signaling pathway"/>
    <property type="evidence" value="ECO:0007669"/>
    <property type="project" value="UniProtKB-ARBA"/>
</dbReference>
<evidence type="ECO:0000256" key="7">
    <source>
        <dbReference type="RuleBase" id="RU367060"/>
    </source>
</evidence>
<dbReference type="GO" id="GO:0005886">
    <property type="term" value="C:plasma membrane"/>
    <property type="evidence" value="ECO:0007669"/>
    <property type="project" value="UniProtKB-SubCell"/>
</dbReference>
<feature type="region of interest" description="Disordered" evidence="8">
    <location>
        <begin position="277"/>
        <end position="297"/>
    </location>
</feature>
<evidence type="ECO:0000256" key="8">
    <source>
        <dbReference type="SAM" id="MobiDB-lite"/>
    </source>
</evidence>